<keyword evidence="11" id="KW-0812">Transmembrane</keyword>
<feature type="repeat" description="TPR" evidence="26">
    <location>
        <begin position="274"/>
        <end position="307"/>
    </location>
</feature>
<dbReference type="InterPro" id="IPR019734">
    <property type="entry name" value="TPR_rpt"/>
</dbReference>
<evidence type="ECO:0000256" key="10">
    <source>
        <dbReference type="ARBA" id="ARBA00022630"/>
    </source>
</evidence>
<dbReference type="PROSITE" id="PS51384">
    <property type="entry name" value="FAD_FR"/>
    <property type="match status" value="1"/>
</dbReference>
<evidence type="ECO:0000256" key="24">
    <source>
        <dbReference type="ARBA" id="ARBA00047682"/>
    </source>
</evidence>
<keyword evidence="15" id="KW-0274">FAD</keyword>
<dbReference type="Pfam" id="PF13181">
    <property type="entry name" value="TPR_8"/>
    <property type="match status" value="1"/>
</dbReference>
<dbReference type="InterPro" id="IPR017938">
    <property type="entry name" value="Riboflavin_synthase-like_b-brl"/>
</dbReference>
<protein>
    <recommendedName>
        <fullName evidence="22">NADH-cytochrome b5 reductase 1</fullName>
        <ecNumber evidence="8">1.6.2.2</ecNumber>
    </recommendedName>
    <alternativeName>
        <fullName evidence="23">Microsomal cytochrome b reductase</fullName>
    </alternativeName>
</protein>
<evidence type="ECO:0000313" key="28">
    <source>
        <dbReference type="EMBL" id="KAG2229732.1"/>
    </source>
</evidence>
<dbReference type="SMART" id="SM00028">
    <property type="entry name" value="TPR"/>
    <property type="match status" value="4"/>
</dbReference>
<dbReference type="EC" id="1.6.2.2" evidence="8"/>
<keyword evidence="21" id="KW-0576">Peroxisome</keyword>
<dbReference type="PROSITE" id="PS50005">
    <property type="entry name" value="TPR"/>
    <property type="match status" value="3"/>
</dbReference>
<keyword evidence="16" id="KW-1133">Transmembrane helix</keyword>
<dbReference type="Proteomes" id="UP000613177">
    <property type="component" value="Unassembled WGS sequence"/>
</dbReference>
<keyword evidence="20" id="KW-0472">Membrane</keyword>
<evidence type="ECO:0000256" key="7">
    <source>
        <dbReference type="ARBA" id="ARBA00006105"/>
    </source>
</evidence>
<evidence type="ECO:0000256" key="16">
    <source>
        <dbReference type="ARBA" id="ARBA00022989"/>
    </source>
</evidence>
<dbReference type="InterPro" id="IPR039261">
    <property type="entry name" value="FNR_nucleotide-bd"/>
</dbReference>
<comment type="catalytic activity">
    <reaction evidence="25">
        <text>2 Fe(3+)-[Dph3] + NADH = 2 Fe(2+)-[Dph3] + NAD(+) + H(+)</text>
        <dbReference type="Rhea" id="RHEA:71231"/>
        <dbReference type="Rhea" id="RHEA-COMP:18002"/>
        <dbReference type="Rhea" id="RHEA-COMP:18003"/>
        <dbReference type="ChEBI" id="CHEBI:15378"/>
        <dbReference type="ChEBI" id="CHEBI:29033"/>
        <dbReference type="ChEBI" id="CHEBI:29034"/>
        <dbReference type="ChEBI" id="CHEBI:57540"/>
        <dbReference type="ChEBI" id="CHEBI:57945"/>
        <dbReference type="ChEBI" id="CHEBI:83228"/>
    </reaction>
    <physiologicalReaction direction="left-to-right" evidence="25">
        <dbReference type="Rhea" id="RHEA:71232"/>
    </physiologicalReaction>
</comment>
<feature type="repeat" description="TPR" evidence="26">
    <location>
        <begin position="382"/>
        <end position="415"/>
    </location>
</feature>
<dbReference type="GO" id="GO:0090524">
    <property type="term" value="F:cytochrome-b5 reductase activity, acting on NADH"/>
    <property type="evidence" value="ECO:0007669"/>
    <property type="project" value="UniProtKB-EC"/>
</dbReference>
<comment type="similarity">
    <text evidence="6">Belongs to the peroxisomal targeting signal receptor family.</text>
</comment>
<comment type="subcellular location">
    <subcellularLocation>
        <location evidence="4">Cytoplasm</location>
    </subcellularLocation>
    <subcellularLocation>
        <location evidence="3">Mitochondrion outer membrane</location>
    </subcellularLocation>
    <subcellularLocation>
        <location evidence="2">Peroxisome</location>
    </subcellularLocation>
</comment>
<keyword evidence="19" id="KW-0496">Mitochondrion</keyword>
<dbReference type="Gene3D" id="2.40.30.10">
    <property type="entry name" value="Translation factors"/>
    <property type="match status" value="1"/>
</dbReference>
<dbReference type="InterPro" id="IPR017927">
    <property type="entry name" value="FAD-bd_FR_type"/>
</dbReference>
<comment type="catalytic activity">
    <reaction evidence="24">
        <text>2 Fe(III)-[cytochrome b5] + NADH = 2 Fe(II)-[cytochrome b5] + NAD(+) + H(+)</text>
        <dbReference type="Rhea" id="RHEA:46680"/>
        <dbReference type="Rhea" id="RHEA-COMP:10438"/>
        <dbReference type="Rhea" id="RHEA-COMP:10439"/>
        <dbReference type="ChEBI" id="CHEBI:15378"/>
        <dbReference type="ChEBI" id="CHEBI:29033"/>
        <dbReference type="ChEBI" id="CHEBI:29034"/>
        <dbReference type="ChEBI" id="CHEBI:57540"/>
        <dbReference type="ChEBI" id="CHEBI:57945"/>
        <dbReference type="EC" id="1.6.2.2"/>
    </reaction>
</comment>
<evidence type="ECO:0000256" key="8">
    <source>
        <dbReference type="ARBA" id="ARBA00012011"/>
    </source>
</evidence>
<dbReference type="Gene3D" id="3.40.50.80">
    <property type="entry name" value="Nucleotide-binding domain of ferredoxin-NADP reductase (FNR) module"/>
    <property type="match status" value="1"/>
</dbReference>
<evidence type="ECO:0000256" key="15">
    <source>
        <dbReference type="ARBA" id="ARBA00022827"/>
    </source>
</evidence>
<evidence type="ECO:0000256" key="9">
    <source>
        <dbReference type="ARBA" id="ARBA00022490"/>
    </source>
</evidence>
<feature type="repeat" description="TPR" evidence="26">
    <location>
        <begin position="416"/>
        <end position="449"/>
    </location>
</feature>
<keyword evidence="10" id="KW-0285">Flavoprotein</keyword>
<dbReference type="GO" id="GO:0005741">
    <property type="term" value="C:mitochondrial outer membrane"/>
    <property type="evidence" value="ECO:0007669"/>
    <property type="project" value="UniProtKB-SubCell"/>
</dbReference>
<evidence type="ECO:0000256" key="18">
    <source>
        <dbReference type="ARBA" id="ARBA00023027"/>
    </source>
</evidence>
<dbReference type="AlphaFoldDB" id="A0A8H7VSH0"/>
<dbReference type="FunFam" id="2.40.30.10:FF:000032">
    <property type="entry name" value="NADH-cytochrome b5 reductase"/>
    <property type="match status" value="1"/>
</dbReference>
<proteinExistence type="inferred from homology"/>
<keyword evidence="13" id="KW-1000">Mitochondrion outer membrane</keyword>
<evidence type="ECO:0000256" key="5">
    <source>
        <dbReference type="ARBA" id="ARBA00005156"/>
    </source>
</evidence>
<evidence type="ECO:0000256" key="3">
    <source>
        <dbReference type="ARBA" id="ARBA00004294"/>
    </source>
</evidence>
<dbReference type="GO" id="GO:0005052">
    <property type="term" value="F:peroxisome matrix targeting signal-1 binding"/>
    <property type="evidence" value="ECO:0007669"/>
    <property type="project" value="TreeGrafter"/>
</dbReference>
<dbReference type="InterPro" id="IPR001709">
    <property type="entry name" value="Flavoprot_Pyr_Nucl_cyt_Rdtase"/>
</dbReference>
<dbReference type="Gene3D" id="1.25.40.10">
    <property type="entry name" value="Tetratricopeptide repeat domain"/>
    <property type="match status" value="1"/>
</dbReference>
<evidence type="ECO:0000256" key="12">
    <source>
        <dbReference type="ARBA" id="ARBA00022737"/>
    </source>
</evidence>
<evidence type="ECO:0000256" key="19">
    <source>
        <dbReference type="ARBA" id="ARBA00023128"/>
    </source>
</evidence>
<evidence type="ECO:0000256" key="2">
    <source>
        <dbReference type="ARBA" id="ARBA00004275"/>
    </source>
</evidence>
<dbReference type="GO" id="GO:0005829">
    <property type="term" value="C:cytosol"/>
    <property type="evidence" value="ECO:0007669"/>
    <property type="project" value="TreeGrafter"/>
</dbReference>
<dbReference type="Pfam" id="PF13431">
    <property type="entry name" value="TPR_17"/>
    <property type="match status" value="1"/>
</dbReference>
<evidence type="ECO:0000256" key="11">
    <source>
        <dbReference type="ARBA" id="ARBA00022692"/>
    </source>
</evidence>
<evidence type="ECO:0000256" key="4">
    <source>
        <dbReference type="ARBA" id="ARBA00004496"/>
    </source>
</evidence>
<dbReference type="PRINTS" id="PR00371">
    <property type="entry name" value="FPNCR"/>
</dbReference>
<dbReference type="GO" id="GO:0016560">
    <property type="term" value="P:protein import into peroxisome matrix, docking"/>
    <property type="evidence" value="ECO:0007669"/>
    <property type="project" value="TreeGrafter"/>
</dbReference>
<evidence type="ECO:0000313" key="29">
    <source>
        <dbReference type="Proteomes" id="UP000613177"/>
    </source>
</evidence>
<name>A0A8H7VSH0_9FUNG</name>
<evidence type="ECO:0000256" key="26">
    <source>
        <dbReference type="PROSITE-ProRule" id="PRU00339"/>
    </source>
</evidence>
<dbReference type="SUPFAM" id="SSF48452">
    <property type="entry name" value="TPR-like"/>
    <property type="match status" value="1"/>
</dbReference>
<comment type="pathway">
    <text evidence="5">Protein modification; peptidyl-diphthamide biosynthesis.</text>
</comment>
<dbReference type="PANTHER" id="PTHR10130:SF0">
    <property type="entry name" value="GH08708P"/>
    <property type="match status" value="1"/>
</dbReference>
<dbReference type="InterPro" id="IPR011990">
    <property type="entry name" value="TPR-like_helical_dom_sf"/>
</dbReference>
<dbReference type="CDD" id="cd06183">
    <property type="entry name" value="cyt_b5_reduct_like"/>
    <property type="match status" value="1"/>
</dbReference>
<keyword evidence="12" id="KW-0677">Repeat</keyword>
<sequence>MVFSKLAGANSDCGSSNGLTHLMKQLGQDRSLQQEHFIQKGQSSKVTTGFRSHQSPAQISHDKLATEFFQQHNEPTIKTGFYTPRQHHLIPEDWTRDFNSYHPPTTHSFEEFETIYQRHHTATPPWSEEFSSVYSQQATCSDVSEEEQLAFKRAFEEVEDNSIVFDHDWDKEFAHHEVRQQNNVVGLQSLDITDWPKYNQSPDQKINEIRQWNRLKPDGKVYGYRSINPDYENYVPILNNPYLARQDAIDKEHVTLADSILALEAKTQLDPNDAKAWERLGLKQQENERDKAAITALEKAVLMDPNCLDAWLALSISYRNEHCRMDAYNCLEQWIANNHKYKHILKESELGRDYTDPIKRHDYIAHIFLEAARTCPGEEMDADVQVGLGVLFNMSEEYHKAIDCFKSALITKPDDYQLWNKVGATLANARDSLGAIEMYINALEINPSYVRARYNLAISYMNLGQHQEAAQHLLTSLALQRAAVLTAGQCSNSTENSFSIDIPNGTNDNIWNSLRLLMYIMNLEDLATQCHHRNLDAFHQILDPRVFKSFKLIEKIPVTYNTSKYRFKLPKSDDVLGLPVGQHISIMAEINGKQISRSYTPVTSEEDRGHFDLVIKSYPTGNISKLMGELQVGDYIGMRGPKGNFAYKSNMVKSIGMIAGGTGITPMLQIIRRVCNDPNDKTKINLIFANVTEDDILLKQELDQIAKLSPESFKVHYVLERPPDNWLGEVGLVTKEMIKKYCPNPSNDIKLLLCGPLPMVKSLTTATNELGYQKPRAVSKMEDQVYKF</sequence>
<evidence type="ECO:0000256" key="23">
    <source>
        <dbReference type="ARBA" id="ARBA00041901"/>
    </source>
</evidence>
<keyword evidence="14 26" id="KW-0802">TPR repeat</keyword>
<comment type="similarity">
    <text evidence="7">Belongs to the flavoprotein pyridine nucleotide cytochrome reductase family.</text>
</comment>
<evidence type="ECO:0000259" key="27">
    <source>
        <dbReference type="PROSITE" id="PS51384"/>
    </source>
</evidence>
<dbReference type="Pfam" id="PF00970">
    <property type="entry name" value="FAD_binding_6"/>
    <property type="match status" value="1"/>
</dbReference>
<comment type="caution">
    <text evidence="28">The sequence shown here is derived from an EMBL/GenBank/DDBJ whole genome shotgun (WGS) entry which is preliminary data.</text>
</comment>
<dbReference type="FunFam" id="3.40.50.80:FF:000019">
    <property type="entry name" value="NADH-cytochrome b5 reductase"/>
    <property type="match status" value="1"/>
</dbReference>
<keyword evidence="18" id="KW-0520">NAD</keyword>
<dbReference type="InterPro" id="IPR001433">
    <property type="entry name" value="OxRdtase_FAD/NAD-bd"/>
</dbReference>
<keyword evidence="17" id="KW-0560">Oxidoreductase</keyword>
<dbReference type="InterPro" id="IPR024111">
    <property type="entry name" value="PEX5/PEX5L"/>
</dbReference>
<reference evidence="28" key="1">
    <citation type="submission" date="2021-01" db="EMBL/GenBank/DDBJ databases">
        <title>Metabolic potential, ecology and presence of endohyphal bacteria is reflected in genomic diversity of Mucoromycotina.</title>
        <authorList>
            <person name="Muszewska A."/>
            <person name="Okrasinska A."/>
            <person name="Steczkiewicz K."/>
            <person name="Drgas O."/>
            <person name="Orlowska M."/>
            <person name="Perlinska-Lenart U."/>
            <person name="Aleksandrzak-Piekarczyk T."/>
            <person name="Szatraj K."/>
            <person name="Zielenkiewicz U."/>
            <person name="Pilsyk S."/>
            <person name="Malc E."/>
            <person name="Mieczkowski P."/>
            <person name="Kruszewska J.S."/>
            <person name="Biernat P."/>
            <person name="Pawlowska J."/>
        </authorList>
    </citation>
    <scope>NUCLEOTIDE SEQUENCE</scope>
    <source>
        <strain evidence="28">WA0000018081</strain>
    </source>
</reference>
<evidence type="ECO:0000256" key="6">
    <source>
        <dbReference type="ARBA" id="ARBA00005348"/>
    </source>
</evidence>
<dbReference type="PANTHER" id="PTHR10130">
    <property type="entry name" value="PEROXISOMAL TARGETING SIGNAL 1 RECEPTOR PEX5"/>
    <property type="match status" value="1"/>
</dbReference>
<evidence type="ECO:0000256" key="14">
    <source>
        <dbReference type="ARBA" id="ARBA00022803"/>
    </source>
</evidence>
<comment type="cofactor">
    <cofactor evidence="1">
        <name>FAD</name>
        <dbReference type="ChEBI" id="CHEBI:57692"/>
    </cofactor>
</comment>
<organism evidence="28 29">
    <name type="scientific">Thamnidium elegans</name>
    <dbReference type="NCBI Taxonomy" id="101142"/>
    <lineage>
        <taxon>Eukaryota</taxon>
        <taxon>Fungi</taxon>
        <taxon>Fungi incertae sedis</taxon>
        <taxon>Mucoromycota</taxon>
        <taxon>Mucoromycotina</taxon>
        <taxon>Mucoromycetes</taxon>
        <taxon>Mucorales</taxon>
        <taxon>Mucorineae</taxon>
        <taxon>Mucoraceae</taxon>
        <taxon>Thamnidium</taxon>
    </lineage>
</organism>
<feature type="domain" description="FAD-binding FR-type" evidence="27">
    <location>
        <begin position="545"/>
        <end position="648"/>
    </location>
</feature>
<accession>A0A8H7VSH0</accession>
<dbReference type="SUPFAM" id="SSF63380">
    <property type="entry name" value="Riboflavin synthase domain-like"/>
    <property type="match status" value="1"/>
</dbReference>
<keyword evidence="9" id="KW-0963">Cytoplasm</keyword>
<dbReference type="SUPFAM" id="SSF52343">
    <property type="entry name" value="Ferredoxin reductase-like, C-terminal NADP-linked domain"/>
    <property type="match status" value="1"/>
</dbReference>
<evidence type="ECO:0000256" key="1">
    <source>
        <dbReference type="ARBA" id="ARBA00001974"/>
    </source>
</evidence>
<evidence type="ECO:0000256" key="13">
    <source>
        <dbReference type="ARBA" id="ARBA00022787"/>
    </source>
</evidence>
<dbReference type="Pfam" id="PF00175">
    <property type="entry name" value="NAD_binding_1"/>
    <property type="match status" value="1"/>
</dbReference>
<evidence type="ECO:0000256" key="20">
    <source>
        <dbReference type="ARBA" id="ARBA00023136"/>
    </source>
</evidence>
<keyword evidence="29" id="KW-1185">Reference proteome</keyword>
<evidence type="ECO:0000256" key="21">
    <source>
        <dbReference type="ARBA" id="ARBA00023140"/>
    </source>
</evidence>
<evidence type="ECO:0000256" key="25">
    <source>
        <dbReference type="ARBA" id="ARBA00049138"/>
    </source>
</evidence>
<dbReference type="GO" id="GO:0005778">
    <property type="term" value="C:peroxisomal membrane"/>
    <property type="evidence" value="ECO:0007669"/>
    <property type="project" value="TreeGrafter"/>
</dbReference>
<evidence type="ECO:0000256" key="22">
    <source>
        <dbReference type="ARBA" id="ARBA00039438"/>
    </source>
</evidence>
<evidence type="ECO:0000256" key="17">
    <source>
        <dbReference type="ARBA" id="ARBA00023002"/>
    </source>
</evidence>
<dbReference type="EMBL" id="JAEPRE010000248">
    <property type="protein sequence ID" value="KAG2229732.1"/>
    <property type="molecule type" value="Genomic_DNA"/>
</dbReference>
<dbReference type="PRINTS" id="PR00406">
    <property type="entry name" value="CYTB5RDTASE"/>
</dbReference>
<dbReference type="InterPro" id="IPR008333">
    <property type="entry name" value="Cbr1-like_FAD-bd_dom"/>
</dbReference>
<gene>
    <name evidence="28" type="ORF">INT48_002066</name>
</gene>